<dbReference type="EMBL" id="MN448275">
    <property type="protein sequence ID" value="QFG74014.1"/>
    <property type="molecule type" value="Genomic_DNA"/>
</dbReference>
<reference evidence="2" key="1">
    <citation type="journal article" date="2019" name="Philos. Trans. R. Soc. Lond., B, Biol. Sci.">
        <title>Targeted metagenomic recovery of four divergent viruses reveals shared and distinctive characteristics of giant viruses of marine eukaryotes.</title>
        <authorList>
            <person name="Needham D.M."/>
            <person name="Poirier C."/>
            <person name="Hehenberger E."/>
            <person name="Jimenez V."/>
            <person name="Swalwell J.E."/>
            <person name="Santoro A.E."/>
            <person name="Worden A.Z."/>
        </authorList>
    </citation>
    <scope>NUCLEOTIDE SEQUENCE</scope>
    <source>
        <strain evidence="2">OPacV-662</strain>
    </source>
</reference>
<evidence type="ECO:0000256" key="1">
    <source>
        <dbReference type="SAM" id="MobiDB-lite"/>
    </source>
</evidence>
<proteinExistence type="predicted"/>
<evidence type="ECO:0000313" key="2">
    <source>
        <dbReference type="EMBL" id="QFG74014.1"/>
    </source>
</evidence>
<organism evidence="2">
    <name type="scientific">Megaviridae environmental sample</name>
    <dbReference type="NCBI Taxonomy" id="1737588"/>
    <lineage>
        <taxon>Viruses</taxon>
        <taxon>Varidnaviria</taxon>
        <taxon>Bamfordvirae</taxon>
        <taxon>Nucleocytoviricota</taxon>
        <taxon>Megaviricetes</taxon>
        <taxon>Imitervirales</taxon>
        <taxon>Mimiviridae</taxon>
        <taxon>environmental samples</taxon>
    </lineage>
</organism>
<name>A0A5J6VJG1_9VIRU</name>
<feature type="region of interest" description="Disordered" evidence="1">
    <location>
        <begin position="1"/>
        <end position="24"/>
    </location>
</feature>
<protein>
    <submittedName>
        <fullName evidence="2">Uncharacterized protein</fullName>
    </submittedName>
</protein>
<sequence>MSHKLTGCGSGAVPALDATSGDEKGASDHLRQFLETEHANLINKLTVRDGRYTGIKMEVTIFNMDPNNGPFFNPIDPNHLNTIVTYRFTTAMFGAVERNYARNTFDTSDNQIIQRIGFSKVCLDIENDTRSLRNILGVFRQICAENEHIHNRARVVHMFTDRHIFHSTENWLDIKESDYVEDV</sequence>
<accession>A0A5J6VJG1</accession>